<evidence type="ECO:0000313" key="6">
    <source>
        <dbReference type="EMBL" id="SFD42209.1"/>
    </source>
</evidence>
<evidence type="ECO:0000256" key="4">
    <source>
        <dbReference type="ARBA" id="ARBA00023163"/>
    </source>
</evidence>
<dbReference type="Gene3D" id="1.10.10.10">
    <property type="entry name" value="Winged helix-like DNA-binding domain superfamily/Winged helix DNA-binding domain"/>
    <property type="match status" value="1"/>
</dbReference>
<dbReference type="PANTHER" id="PTHR30537">
    <property type="entry name" value="HTH-TYPE TRANSCRIPTIONAL REGULATOR"/>
    <property type="match status" value="1"/>
</dbReference>
<organism evidence="6 7">
    <name type="scientific">Pseudoalteromonas denitrificans DSM 6059</name>
    <dbReference type="NCBI Taxonomy" id="1123010"/>
    <lineage>
        <taxon>Bacteria</taxon>
        <taxon>Pseudomonadati</taxon>
        <taxon>Pseudomonadota</taxon>
        <taxon>Gammaproteobacteria</taxon>
        <taxon>Alteromonadales</taxon>
        <taxon>Pseudoalteromonadaceae</taxon>
        <taxon>Pseudoalteromonas</taxon>
    </lineage>
</organism>
<dbReference type="Proteomes" id="UP000198862">
    <property type="component" value="Unassembled WGS sequence"/>
</dbReference>
<gene>
    <name evidence="6" type="ORF">SAMN02745724_04476</name>
</gene>
<dbReference type="PROSITE" id="PS50931">
    <property type="entry name" value="HTH_LYSR"/>
    <property type="match status" value="1"/>
</dbReference>
<evidence type="ECO:0000256" key="2">
    <source>
        <dbReference type="ARBA" id="ARBA00023015"/>
    </source>
</evidence>
<dbReference type="PANTHER" id="PTHR30537:SF32">
    <property type="entry name" value="HTH-TYPE TRANSCRIPTIONAL REGULATOR DSDC"/>
    <property type="match status" value="1"/>
</dbReference>
<dbReference type="RefSeq" id="WP_091989985.1">
    <property type="nucleotide sequence ID" value="NZ_FOLO01000056.1"/>
</dbReference>
<proteinExistence type="inferred from homology"/>
<dbReference type="Pfam" id="PF03466">
    <property type="entry name" value="LysR_substrate"/>
    <property type="match status" value="1"/>
</dbReference>
<dbReference type="AlphaFoldDB" id="A0A1I1S6R8"/>
<protein>
    <submittedName>
        <fullName evidence="6">LysR family transcriptional regulator, glycine cleavage system transcriptional activator</fullName>
    </submittedName>
</protein>
<feature type="domain" description="HTH lysR-type" evidence="5">
    <location>
        <begin position="1"/>
        <end position="63"/>
    </location>
</feature>
<dbReference type="SUPFAM" id="SSF53850">
    <property type="entry name" value="Periplasmic binding protein-like II"/>
    <property type="match status" value="1"/>
</dbReference>
<comment type="similarity">
    <text evidence="1">Belongs to the LysR transcriptional regulatory family.</text>
</comment>
<dbReference type="InterPro" id="IPR058163">
    <property type="entry name" value="LysR-type_TF_proteobact-type"/>
</dbReference>
<name>A0A1I1S6R8_9GAMM</name>
<evidence type="ECO:0000256" key="1">
    <source>
        <dbReference type="ARBA" id="ARBA00009437"/>
    </source>
</evidence>
<evidence type="ECO:0000256" key="3">
    <source>
        <dbReference type="ARBA" id="ARBA00023125"/>
    </source>
</evidence>
<accession>A0A1I1S6R8</accession>
<dbReference type="PRINTS" id="PR00039">
    <property type="entry name" value="HTHLYSR"/>
</dbReference>
<dbReference type="Gene3D" id="3.40.190.10">
    <property type="entry name" value="Periplasmic binding protein-like II"/>
    <property type="match status" value="2"/>
</dbReference>
<dbReference type="InterPro" id="IPR036388">
    <property type="entry name" value="WH-like_DNA-bd_sf"/>
</dbReference>
<dbReference type="InterPro" id="IPR036390">
    <property type="entry name" value="WH_DNA-bd_sf"/>
</dbReference>
<keyword evidence="7" id="KW-1185">Reference proteome</keyword>
<keyword evidence="3" id="KW-0238">DNA-binding</keyword>
<dbReference type="SUPFAM" id="SSF46785">
    <property type="entry name" value="Winged helix' DNA-binding domain"/>
    <property type="match status" value="1"/>
</dbReference>
<dbReference type="GO" id="GO:0043565">
    <property type="term" value="F:sequence-specific DNA binding"/>
    <property type="evidence" value="ECO:0007669"/>
    <property type="project" value="TreeGrafter"/>
</dbReference>
<dbReference type="Pfam" id="PF00126">
    <property type="entry name" value="HTH_1"/>
    <property type="match status" value="1"/>
</dbReference>
<dbReference type="InterPro" id="IPR000847">
    <property type="entry name" value="LysR_HTH_N"/>
</dbReference>
<dbReference type="OrthoDB" id="5526340at2"/>
<sequence length="301" mass="34358">MDKRLRHLNNLRSFESAARHQSYSKAATELCLSQSAVSQQMRQLEISLDTKLFIRKNRAMALTQSGIKLLHATQHAFDLLLNSFNDIQCEDIEGDLTITSTPSFSSLWLMPKLHQFSIKHPQIKIRIASSNHFEDLKQSHIDLAIRFGTHRVENETSDDLTCEYFGEDNVYPVCSTQLAQEIDFDAPQDILKSWLINLENAGAYNWEAWFKHANIKNHQSHTQWTEVNSTDIALSAVLSGHGFALAAESLFSQFLNAGTLAIPIKIKHPLTVKRYLVFDPNSAKKARLNIFMSWLKEEMNK</sequence>
<reference evidence="6 7" key="1">
    <citation type="submission" date="2016-10" db="EMBL/GenBank/DDBJ databases">
        <authorList>
            <person name="de Groot N.N."/>
        </authorList>
    </citation>
    <scope>NUCLEOTIDE SEQUENCE [LARGE SCALE GENOMIC DNA]</scope>
    <source>
        <strain evidence="6 7">DSM 6059</strain>
    </source>
</reference>
<dbReference type="EMBL" id="FOLO01000056">
    <property type="protein sequence ID" value="SFD42209.1"/>
    <property type="molecule type" value="Genomic_DNA"/>
</dbReference>
<keyword evidence="2" id="KW-0805">Transcription regulation</keyword>
<evidence type="ECO:0000259" key="5">
    <source>
        <dbReference type="PROSITE" id="PS50931"/>
    </source>
</evidence>
<dbReference type="STRING" id="1123010.SAMN02745724_04476"/>
<dbReference type="InterPro" id="IPR005119">
    <property type="entry name" value="LysR_subst-bd"/>
</dbReference>
<dbReference type="GO" id="GO:0003700">
    <property type="term" value="F:DNA-binding transcription factor activity"/>
    <property type="evidence" value="ECO:0007669"/>
    <property type="project" value="InterPro"/>
</dbReference>
<dbReference type="GO" id="GO:0006351">
    <property type="term" value="P:DNA-templated transcription"/>
    <property type="evidence" value="ECO:0007669"/>
    <property type="project" value="TreeGrafter"/>
</dbReference>
<evidence type="ECO:0000313" key="7">
    <source>
        <dbReference type="Proteomes" id="UP000198862"/>
    </source>
</evidence>
<keyword evidence="4" id="KW-0804">Transcription</keyword>